<evidence type="ECO:0000313" key="3">
    <source>
        <dbReference type="EMBL" id="OGZ61121.1"/>
    </source>
</evidence>
<reference evidence="3 4" key="1">
    <citation type="journal article" date="2016" name="Nat. Commun.">
        <title>Thousands of microbial genomes shed light on interconnected biogeochemical processes in an aquifer system.</title>
        <authorList>
            <person name="Anantharaman K."/>
            <person name="Brown C.T."/>
            <person name="Hug L.A."/>
            <person name="Sharon I."/>
            <person name="Castelle C.J."/>
            <person name="Probst A.J."/>
            <person name="Thomas B.C."/>
            <person name="Singh A."/>
            <person name="Wilkins M.J."/>
            <person name="Karaoz U."/>
            <person name="Brodie E.L."/>
            <person name="Williams K.H."/>
            <person name="Hubbard S.S."/>
            <person name="Banfield J.F."/>
        </authorList>
    </citation>
    <scope>NUCLEOTIDE SEQUENCE [LARGE SCALE GENOMIC DNA]</scope>
</reference>
<feature type="transmembrane region" description="Helical" evidence="2">
    <location>
        <begin position="12"/>
        <end position="31"/>
    </location>
</feature>
<keyword evidence="2" id="KW-0472">Membrane</keyword>
<dbReference type="AlphaFoldDB" id="A0A1G2HFV7"/>
<gene>
    <name evidence="3" type="ORF">A2919_01175</name>
</gene>
<evidence type="ECO:0000256" key="2">
    <source>
        <dbReference type="SAM" id="Phobius"/>
    </source>
</evidence>
<protein>
    <submittedName>
        <fullName evidence="3">Uncharacterized protein</fullName>
    </submittedName>
</protein>
<dbReference type="Proteomes" id="UP000178835">
    <property type="component" value="Unassembled WGS sequence"/>
</dbReference>
<accession>A0A1G2HFV7</accession>
<feature type="coiled-coil region" evidence="1">
    <location>
        <begin position="48"/>
        <end position="75"/>
    </location>
</feature>
<keyword evidence="2" id="KW-1133">Transmembrane helix</keyword>
<dbReference type="EMBL" id="MHOH01000006">
    <property type="protein sequence ID" value="OGZ61121.1"/>
    <property type="molecule type" value="Genomic_DNA"/>
</dbReference>
<proteinExistence type="predicted"/>
<organism evidence="3 4">
    <name type="scientific">Candidatus Spechtbacteria bacterium RIFCSPLOWO2_01_FULL_43_12</name>
    <dbReference type="NCBI Taxonomy" id="1802162"/>
    <lineage>
        <taxon>Bacteria</taxon>
        <taxon>Candidatus Spechtiibacteriota</taxon>
    </lineage>
</organism>
<evidence type="ECO:0000256" key="1">
    <source>
        <dbReference type="SAM" id="Coils"/>
    </source>
</evidence>
<keyword evidence="1" id="KW-0175">Coiled coil</keyword>
<keyword evidence="2" id="KW-0812">Transmembrane</keyword>
<comment type="caution">
    <text evidence="3">The sequence shown here is derived from an EMBL/GenBank/DDBJ whole genome shotgun (WGS) entry which is preliminary data.</text>
</comment>
<name>A0A1G2HFV7_9BACT</name>
<sequence length="78" mass="8888">MASLKKQSFISLLIMAVTLAGVILAIWWIFISPAEAPNTELQQTESDFEAIEFDEQQINSELDDLEKEIEGLEMDWGR</sequence>
<evidence type="ECO:0000313" key="4">
    <source>
        <dbReference type="Proteomes" id="UP000178835"/>
    </source>
</evidence>